<feature type="compositionally biased region" description="Basic and acidic residues" evidence="4">
    <location>
        <begin position="596"/>
        <end position="612"/>
    </location>
</feature>
<evidence type="ECO:0000256" key="1">
    <source>
        <dbReference type="ARBA" id="ARBA00005775"/>
    </source>
</evidence>
<dbReference type="PANTHER" id="PTHR23253">
    <property type="entry name" value="EUKARYOTIC TRANSLATION INITIATION FACTOR 4 GAMMA"/>
    <property type="match status" value="1"/>
</dbReference>
<feature type="region of interest" description="Disordered" evidence="4">
    <location>
        <begin position="320"/>
        <end position="381"/>
    </location>
</feature>
<feature type="region of interest" description="Disordered" evidence="4">
    <location>
        <begin position="443"/>
        <end position="481"/>
    </location>
</feature>
<dbReference type="InterPro" id="IPR003891">
    <property type="entry name" value="Initiation_fac_eIF4g_MI"/>
</dbReference>
<comment type="similarity">
    <text evidence="1">Belongs to the eukaryotic initiation factor 4G family.</text>
</comment>
<feature type="compositionally biased region" description="Basic and acidic residues" evidence="4">
    <location>
        <begin position="674"/>
        <end position="695"/>
    </location>
</feature>
<feature type="compositionally biased region" description="Basic and acidic residues" evidence="4">
    <location>
        <begin position="1276"/>
        <end position="1290"/>
    </location>
</feature>
<evidence type="ECO:0000256" key="2">
    <source>
        <dbReference type="ARBA" id="ARBA00022540"/>
    </source>
</evidence>
<feature type="region of interest" description="Disordered" evidence="4">
    <location>
        <begin position="399"/>
        <end position="425"/>
    </location>
</feature>
<dbReference type="SMART" id="SM00543">
    <property type="entry name" value="MIF4G"/>
    <property type="match status" value="1"/>
</dbReference>
<evidence type="ECO:0000313" key="6">
    <source>
        <dbReference type="EMBL" id="KAL3399482.1"/>
    </source>
</evidence>
<name>A0ABD2X2F6_9HYME</name>
<protein>
    <recommendedName>
        <fullName evidence="5">MI domain-containing protein</fullName>
    </recommendedName>
</protein>
<dbReference type="EMBL" id="JBJJXI010000055">
    <property type="protein sequence ID" value="KAL3399482.1"/>
    <property type="molecule type" value="Genomic_DNA"/>
</dbReference>
<feature type="domain" description="MI" evidence="5">
    <location>
        <begin position="1347"/>
        <end position="1470"/>
    </location>
</feature>
<evidence type="ECO:0000256" key="3">
    <source>
        <dbReference type="ARBA" id="ARBA00022917"/>
    </source>
</evidence>
<feature type="compositionally biased region" description="Basic and acidic residues" evidence="4">
    <location>
        <begin position="1155"/>
        <end position="1165"/>
    </location>
</feature>
<evidence type="ECO:0000313" key="7">
    <source>
        <dbReference type="Proteomes" id="UP001627154"/>
    </source>
</evidence>
<keyword evidence="7" id="KW-1185">Reference proteome</keyword>
<evidence type="ECO:0000259" key="5">
    <source>
        <dbReference type="PROSITE" id="PS51366"/>
    </source>
</evidence>
<feature type="region of interest" description="Disordered" evidence="4">
    <location>
        <begin position="122"/>
        <end position="185"/>
    </location>
</feature>
<reference evidence="6 7" key="1">
    <citation type="journal article" date="2024" name="bioRxiv">
        <title>A reference genome for Trichogramma kaykai: A tiny desert-dwelling parasitoid wasp with competing sex-ratio distorters.</title>
        <authorList>
            <person name="Culotta J."/>
            <person name="Lindsey A.R."/>
        </authorList>
    </citation>
    <scope>NUCLEOTIDE SEQUENCE [LARGE SCALE GENOMIC DNA]</scope>
    <source>
        <strain evidence="6 7">KSX58</strain>
    </source>
</reference>
<feature type="compositionally biased region" description="Low complexity" evidence="4">
    <location>
        <begin position="616"/>
        <end position="625"/>
    </location>
</feature>
<dbReference type="SMART" id="SM00544">
    <property type="entry name" value="MA3"/>
    <property type="match status" value="1"/>
</dbReference>
<organism evidence="6 7">
    <name type="scientific">Trichogramma kaykai</name>
    <dbReference type="NCBI Taxonomy" id="54128"/>
    <lineage>
        <taxon>Eukaryota</taxon>
        <taxon>Metazoa</taxon>
        <taxon>Ecdysozoa</taxon>
        <taxon>Arthropoda</taxon>
        <taxon>Hexapoda</taxon>
        <taxon>Insecta</taxon>
        <taxon>Pterygota</taxon>
        <taxon>Neoptera</taxon>
        <taxon>Endopterygota</taxon>
        <taxon>Hymenoptera</taxon>
        <taxon>Apocrita</taxon>
        <taxon>Proctotrupomorpha</taxon>
        <taxon>Chalcidoidea</taxon>
        <taxon>Trichogrammatidae</taxon>
        <taxon>Trichogramma</taxon>
    </lineage>
</organism>
<feature type="region of interest" description="Disordered" evidence="4">
    <location>
        <begin position="589"/>
        <end position="696"/>
    </location>
</feature>
<dbReference type="GO" id="GO:0003743">
    <property type="term" value="F:translation initiation factor activity"/>
    <property type="evidence" value="ECO:0007669"/>
    <property type="project" value="UniProtKB-KW"/>
</dbReference>
<feature type="region of interest" description="Disordered" evidence="4">
    <location>
        <begin position="727"/>
        <end position="762"/>
    </location>
</feature>
<gene>
    <name evidence="6" type="ORF">TKK_006765</name>
</gene>
<proteinExistence type="inferred from homology"/>
<feature type="compositionally biased region" description="Polar residues" evidence="4">
    <location>
        <begin position="1308"/>
        <end position="1336"/>
    </location>
</feature>
<dbReference type="Gene3D" id="1.25.40.180">
    <property type="match status" value="2"/>
</dbReference>
<dbReference type="InterPro" id="IPR003890">
    <property type="entry name" value="MIF4G-like_typ-3"/>
</dbReference>
<keyword evidence="3" id="KW-0648">Protein biosynthesis</keyword>
<feature type="compositionally biased region" description="Basic and acidic residues" evidence="4">
    <location>
        <begin position="451"/>
        <end position="460"/>
    </location>
</feature>
<dbReference type="Proteomes" id="UP001627154">
    <property type="component" value="Unassembled WGS sequence"/>
</dbReference>
<dbReference type="InterPro" id="IPR016024">
    <property type="entry name" value="ARM-type_fold"/>
</dbReference>
<feature type="compositionally biased region" description="Acidic residues" evidence="4">
    <location>
        <begin position="732"/>
        <end position="751"/>
    </location>
</feature>
<dbReference type="Pfam" id="PF02847">
    <property type="entry name" value="MA3"/>
    <property type="match status" value="1"/>
</dbReference>
<dbReference type="PANTHER" id="PTHR23253:SF78">
    <property type="entry name" value="EUKARYOTIC TRANSLATION INITIATION FACTOR 4G1, ISOFORM B-RELATED"/>
    <property type="match status" value="1"/>
</dbReference>
<feature type="compositionally biased region" description="Basic and acidic residues" evidence="4">
    <location>
        <begin position="409"/>
        <end position="423"/>
    </location>
</feature>
<feature type="compositionally biased region" description="Basic and acidic residues" evidence="4">
    <location>
        <begin position="1176"/>
        <end position="1185"/>
    </location>
</feature>
<accession>A0ABD2X2F6</accession>
<comment type="caution">
    <text evidence="6">The sequence shown here is derived from an EMBL/GenBank/DDBJ whole genome shotgun (WGS) entry which is preliminary data.</text>
</comment>
<dbReference type="SUPFAM" id="SSF48371">
    <property type="entry name" value="ARM repeat"/>
    <property type="match status" value="2"/>
</dbReference>
<feature type="region of interest" description="Disordered" evidence="4">
    <location>
        <begin position="1254"/>
        <end position="1336"/>
    </location>
</feature>
<feature type="compositionally biased region" description="Low complexity" evidence="4">
    <location>
        <begin position="1294"/>
        <end position="1307"/>
    </location>
</feature>
<feature type="compositionally biased region" description="Polar residues" evidence="4">
    <location>
        <begin position="339"/>
        <end position="362"/>
    </location>
</feature>
<keyword evidence="2" id="KW-0396">Initiation factor</keyword>
<dbReference type="PROSITE" id="PS51366">
    <property type="entry name" value="MI"/>
    <property type="match status" value="1"/>
</dbReference>
<sequence length="1543" mass="172224">MSMPNKGKYAHHSHHTQLQNQHILSANQASNSGLSQPPHVQQYSSAILNSNAVRFMANQEYHVSGQAYNTQPAGQLGTSGVSVSVINDRNHPINAIPSLISPSNLTGIAANNPAQTTACSNIQSHQLQGSASTTTAIHNSSSSEMNKQTHLQGQPSSMQQIYPGNPNRSSQNYYASGHRNQSSRNVNQRNIQTSNQNQVVNMSGVNSGNQPTALYQHSPIAIQAPAMYVPQGQVPNIHSGTPQQNVYTMANQITMQFAGPPARHQTQNQFSYGSYPSNTLVTTPHFLGYAAGAQHPSVFYHQTPPAQLNFGRTNTNTVNTSSQQLSGGVSGNQGAPLLSTGNSLPPSVSQQSFHPLNVSLPQSDGYPSYSGGMSNVSGRTKKTRSNAIIDIVNPNTGQNISAEIYEDDTSSRDTETSEKDASKKTSCGAEFVVAEFAAQVAKLASDSASDVPKKDSKSDNVDEISSSSENIPGFDGKDQSNLPQEAINVEKEDASLIANPISVDDEGSTIKITENPESLNTTDQETENVTSTSASDSCTIHEESAIIDNIDPIESIDKKSQNQVICDDIIPNEAENEMCGVEGIIMQKQKNRNKTKNREVNRRSMEKEKSDMDIPSNTNNSNINIQPKEETNPDNVIDKNNVLKEEQLEDQNSCKLNDPESSDKSTIIDNVAIEESHTDTMSQDNDKKENKKDDVPSSLLIEDVVDHVHQKSEQFLEEKLSSMRISQKNDENIDVSEINDTDNTEVPSDENADTKKSEGQGIPTLKYSYHEDQWSPINTQGKKVYGREFLMKLQQDPCCHVKPTNLPDLDVVLKENSKNRIMSDQRYKESNIGRHESLFPGFVKSSLSSKMLPLNKKNHLGKPKAAKPSLIHVSLSLREDVKLRETENAWKPTRLVSTSNSDEQNKTDALYKRVRSVLNKLTPQKFDTLINQVRDLHIDTQERLQGVINLVFEKAIDEPNFSVAYALMCKELSNINVSGSNSEDSSSTNFRKLILTRCQSEFEKNTVEENARSDKLKMIEDCTDPEKKKELQLSLEEEERRMRIKSVGNIRFIGELFKQNMLTCKIMIQCIRHLLKQADEENLECLCKLLTTIGKALEMKNTDLSEYFKQMQQIAHSKGKVSSRIRFMLQDVIDLRNNKWVPRRNDSNPKTMDQIQKEADSERMDMQLNSMPSNTPRKEERPAERKRNRGGVSVEDGWSQPVGRTRPQIYSIESAKLKNKLPSVDDMQLGNRSHYQWSQASKISTPNKFSYLENVETDRRMPNIPLPGSRSTGSRDYNRIEYKSSFDSRTTRNSSYQLSSGSKESSSAETTRSQSLTTKPPITSSQSLNAPISVSSSVPAESNKQIPFEKSFERYFEEYIASEETVEEAAGEFKGAFPVSTHAEFVQELINSVLEKSDLYRNKVSKLFAQLLSQKLIDKDNFKAGLNEIVSASGDLIIDIPKLWTYIAMLLVQSIANGSLCFNDLKSFVEAIPSKLRSDGYASTFFAELMKQLLDIKDSSWIINNWTESSLKKEDFDINSERMDLLLKKYPEDISTIFQPCFL</sequence>
<feature type="compositionally biased region" description="Polar residues" evidence="4">
    <location>
        <begin position="122"/>
        <end position="174"/>
    </location>
</feature>
<dbReference type="Pfam" id="PF02854">
    <property type="entry name" value="MIF4G"/>
    <property type="match status" value="1"/>
</dbReference>
<evidence type="ECO:0000256" key="4">
    <source>
        <dbReference type="SAM" id="MobiDB-lite"/>
    </source>
</evidence>
<feature type="region of interest" description="Disordered" evidence="4">
    <location>
        <begin position="1140"/>
        <end position="1206"/>
    </location>
</feature>